<dbReference type="SMART" id="SM00355">
    <property type="entry name" value="ZnF_C2H2"/>
    <property type="match status" value="4"/>
</dbReference>
<reference evidence="10 11" key="1">
    <citation type="submission" date="2017-03" db="EMBL/GenBank/DDBJ databases">
        <title>Genome of the blue death feigning beetle - Asbolus verrucosus.</title>
        <authorList>
            <person name="Rider S.D."/>
        </authorList>
    </citation>
    <scope>NUCLEOTIDE SEQUENCE [LARGE SCALE GENOMIC DNA]</scope>
    <source>
        <strain evidence="10">Butters</strain>
        <tissue evidence="10">Head and leg muscle</tissue>
    </source>
</reference>
<evidence type="ECO:0000256" key="1">
    <source>
        <dbReference type="ARBA" id="ARBA00004123"/>
    </source>
</evidence>
<feature type="domain" description="C2H2-type" evidence="9">
    <location>
        <begin position="149"/>
        <end position="177"/>
    </location>
</feature>
<protein>
    <recommendedName>
        <fullName evidence="9">C2H2-type domain-containing protein</fullName>
    </recommendedName>
</protein>
<dbReference type="EMBL" id="QDEB01028685">
    <property type="protein sequence ID" value="RZC40116.1"/>
    <property type="molecule type" value="Genomic_DNA"/>
</dbReference>
<dbReference type="InterPro" id="IPR013087">
    <property type="entry name" value="Znf_C2H2_type"/>
</dbReference>
<comment type="subcellular location">
    <subcellularLocation>
        <location evidence="1">Nucleus</location>
    </subcellularLocation>
</comment>
<gene>
    <name evidence="10" type="ORF">BDFB_013021</name>
</gene>
<keyword evidence="5" id="KW-0862">Zinc</keyword>
<evidence type="ECO:0000256" key="5">
    <source>
        <dbReference type="ARBA" id="ARBA00022833"/>
    </source>
</evidence>
<proteinExistence type="predicted"/>
<evidence type="ECO:0000313" key="10">
    <source>
        <dbReference type="EMBL" id="RZC40116.1"/>
    </source>
</evidence>
<evidence type="ECO:0000256" key="3">
    <source>
        <dbReference type="ARBA" id="ARBA00022737"/>
    </source>
</evidence>
<evidence type="ECO:0000256" key="8">
    <source>
        <dbReference type="PROSITE-ProRule" id="PRU00042"/>
    </source>
</evidence>
<keyword evidence="11" id="KW-1185">Reference proteome</keyword>
<evidence type="ECO:0000256" key="4">
    <source>
        <dbReference type="ARBA" id="ARBA00022771"/>
    </source>
</evidence>
<dbReference type="PROSITE" id="PS50157">
    <property type="entry name" value="ZINC_FINGER_C2H2_2"/>
    <property type="match status" value="2"/>
</dbReference>
<dbReference type="AlphaFoldDB" id="A0A482W4X5"/>
<accession>A0A482W4X5</accession>
<evidence type="ECO:0000313" key="11">
    <source>
        <dbReference type="Proteomes" id="UP000292052"/>
    </source>
</evidence>
<name>A0A482W4X5_ASBVE</name>
<dbReference type="SUPFAM" id="SSF57667">
    <property type="entry name" value="beta-beta-alpha zinc fingers"/>
    <property type="match status" value="1"/>
</dbReference>
<dbReference type="OrthoDB" id="6778897at2759"/>
<keyword evidence="4 8" id="KW-0863">Zinc-finger</keyword>
<evidence type="ECO:0000256" key="2">
    <source>
        <dbReference type="ARBA" id="ARBA00022723"/>
    </source>
</evidence>
<organism evidence="10 11">
    <name type="scientific">Asbolus verrucosus</name>
    <name type="common">Desert ironclad beetle</name>
    <dbReference type="NCBI Taxonomy" id="1661398"/>
    <lineage>
        <taxon>Eukaryota</taxon>
        <taxon>Metazoa</taxon>
        <taxon>Ecdysozoa</taxon>
        <taxon>Arthropoda</taxon>
        <taxon>Hexapoda</taxon>
        <taxon>Insecta</taxon>
        <taxon>Pterygota</taxon>
        <taxon>Neoptera</taxon>
        <taxon>Endopterygota</taxon>
        <taxon>Coleoptera</taxon>
        <taxon>Polyphaga</taxon>
        <taxon>Cucujiformia</taxon>
        <taxon>Tenebrionidae</taxon>
        <taxon>Pimeliinae</taxon>
        <taxon>Asbolus</taxon>
    </lineage>
</organism>
<evidence type="ECO:0000256" key="6">
    <source>
        <dbReference type="ARBA" id="ARBA00023125"/>
    </source>
</evidence>
<dbReference type="PANTHER" id="PTHR24392">
    <property type="entry name" value="ZINC FINGER PROTEIN"/>
    <property type="match status" value="1"/>
</dbReference>
<keyword evidence="6" id="KW-0238">DNA-binding</keyword>
<sequence length="216" mass="25371">MQQSLQNLEESSFYIIDDDFTLDVVEDEEFDLPANAIEEHEEKPVLVIEIDENTSGVKKIANDVVKSESVGNEPSKIIKSESGKKSLFQCNMCGYSTQQQRSFTFHIKMHTNALESKLYKCKYCTYETFRKNSLSFHMARCISDNKKRIKCPLCSFVTLRHRNLTLHTRNMHTKNKISQNYHRCEKCIFKTKVFAEYEEHKNKVHTVKMHERAFIK</sequence>
<dbReference type="Gene3D" id="3.30.160.60">
    <property type="entry name" value="Classic Zinc Finger"/>
    <property type="match status" value="2"/>
</dbReference>
<evidence type="ECO:0000259" key="9">
    <source>
        <dbReference type="PROSITE" id="PS50157"/>
    </source>
</evidence>
<comment type="caution">
    <text evidence="10">The sequence shown here is derived from an EMBL/GenBank/DDBJ whole genome shotgun (WGS) entry which is preliminary data.</text>
</comment>
<dbReference type="Proteomes" id="UP000292052">
    <property type="component" value="Unassembled WGS sequence"/>
</dbReference>
<dbReference type="GO" id="GO:0008270">
    <property type="term" value="F:zinc ion binding"/>
    <property type="evidence" value="ECO:0007669"/>
    <property type="project" value="UniProtKB-KW"/>
</dbReference>
<keyword evidence="7" id="KW-0539">Nucleus</keyword>
<dbReference type="GO" id="GO:0003677">
    <property type="term" value="F:DNA binding"/>
    <property type="evidence" value="ECO:0007669"/>
    <property type="project" value="UniProtKB-KW"/>
</dbReference>
<dbReference type="GO" id="GO:0005634">
    <property type="term" value="C:nucleus"/>
    <property type="evidence" value="ECO:0007669"/>
    <property type="project" value="UniProtKB-SubCell"/>
</dbReference>
<dbReference type="InterPro" id="IPR036236">
    <property type="entry name" value="Znf_C2H2_sf"/>
</dbReference>
<evidence type="ECO:0000256" key="7">
    <source>
        <dbReference type="ARBA" id="ARBA00023242"/>
    </source>
</evidence>
<feature type="domain" description="C2H2-type" evidence="9">
    <location>
        <begin position="88"/>
        <end position="115"/>
    </location>
</feature>
<keyword evidence="3" id="KW-0677">Repeat</keyword>
<keyword evidence="2" id="KW-0479">Metal-binding</keyword>